<dbReference type="GO" id="GO:0140359">
    <property type="term" value="F:ABC-type transporter activity"/>
    <property type="evidence" value="ECO:0007669"/>
    <property type="project" value="InterPro"/>
</dbReference>
<keyword evidence="16" id="KW-1185">Reference proteome</keyword>
<feature type="transmembrane region" description="Helical" evidence="12">
    <location>
        <begin position="303"/>
        <end position="320"/>
    </location>
</feature>
<dbReference type="CDD" id="cd18579">
    <property type="entry name" value="ABC_6TM_ABCC_D1"/>
    <property type="match status" value="1"/>
</dbReference>
<evidence type="ECO:0000256" key="12">
    <source>
        <dbReference type="SAM" id="Phobius"/>
    </source>
</evidence>
<name>A0A1E5VY88_9POAL</name>
<dbReference type="Pfam" id="PF00005">
    <property type="entry name" value="ABC_tran"/>
    <property type="match status" value="2"/>
</dbReference>
<accession>A0A1E5VY88</accession>
<evidence type="ECO:0000256" key="3">
    <source>
        <dbReference type="ARBA" id="ARBA00022448"/>
    </source>
</evidence>
<dbReference type="Gene3D" id="1.20.1560.10">
    <property type="entry name" value="ABC transporter type 1, transmembrane domain"/>
    <property type="match status" value="2"/>
</dbReference>
<evidence type="ECO:0000256" key="10">
    <source>
        <dbReference type="ARBA" id="ARBA00023136"/>
    </source>
</evidence>
<feature type="domain" description="ABC transporter" evidence="13">
    <location>
        <begin position="586"/>
        <end position="820"/>
    </location>
</feature>
<dbReference type="PANTHER" id="PTHR24223">
    <property type="entry name" value="ATP-BINDING CASSETTE SUB-FAMILY C"/>
    <property type="match status" value="1"/>
</dbReference>
<dbReference type="GO" id="GO:0016020">
    <property type="term" value="C:membrane"/>
    <property type="evidence" value="ECO:0007669"/>
    <property type="project" value="UniProtKB-SubCell"/>
</dbReference>
<feature type="transmembrane region" description="Helical" evidence="12">
    <location>
        <begin position="1084"/>
        <end position="1102"/>
    </location>
</feature>
<dbReference type="PROSITE" id="PS00211">
    <property type="entry name" value="ABC_TRANSPORTER_1"/>
    <property type="match status" value="1"/>
</dbReference>
<dbReference type="PROSITE" id="PS50893">
    <property type="entry name" value="ABC_TRANSPORTER_2"/>
    <property type="match status" value="2"/>
</dbReference>
<evidence type="ECO:0000256" key="11">
    <source>
        <dbReference type="ARBA" id="ARBA00057614"/>
    </source>
</evidence>
<feature type="transmembrane region" description="Helical" evidence="12">
    <location>
        <begin position="1108"/>
        <end position="1129"/>
    </location>
</feature>
<keyword evidence="3" id="KW-0813">Transport</keyword>
<dbReference type="InterPro" id="IPR044726">
    <property type="entry name" value="ABCC_6TM_D2"/>
</dbReference>
<dbReference type="OrthoDB" id="6500128at2759"/>
<feature type="domain" description="ABC transmembrane type-1" evidence="14">
    <location>
        <begin position="268"/>
        <end position="548"/>
    </location>
</feature>
<keyword evidence="4 12" id="KW-0812">Transmembrane</keyword>
<dbReference type="CDD" id="cd03250">
    <property type="entry name" value="ABCC_MRP_domain1"/>
    <property type="match status" value="1"/>
</dbReference>
<evidence type="ECO:0000256" key="7">
    <source>
        <dbReference type="ARBA" id="ARBA00022840"/>
    </source>
</evidence>
<evidence type="ECO:0000259" key="13">
    <source>
        <dbReference type="PROSITE" id="PS50893"/>
    </source>
</evidence>
<dbReference type="Gene3D" id="3.40.50.300">
    <property type="entry name" value="P-loop containing nucleotide triphosphate hydrolases"/>
    <property type="match status" value="2"/>
</dbReference>
<dbReference type="PANTHER" id="PTHR24223:SF222">
    <property type="entry name" value="OS01G0902100 PROTEIN"/>
    <property type="match status" value="1"/>
</dbReference>
<dbReference type="SMART" id="SM00382">
    <property type="entry name" value="AAA"/>
    <property type="match status" value="1"/>
</dbReference>
<dbReference type="Proteomes" id="UP000095767">
    <property type="component" value="Unassembled WGS sequence"/>
</dbReference>
<dbReference type="SUPFAM" id="SSF52540">
    <property type="entry name" value="P-loop containing nucleoside triphosphate hydrolases"/>
    <property type="match status" value="2"/>
</dbReference>
<dbReference type="GO" id="GO:0016887">
    <property type="term" value="F:ATP hydrolysis activity"/>
    <property type="evidence" value="ECO:0007669"/>
    <property type="project" value="InterPro"/>
</dbReference>
<feature type="domain" description="ABC transporter" evidence="13">
    <location>
        <begin position="1100"/>
        <end position="1325"/>
    </location>
</feature>
<evidence type="ECO:0000256" key="5">
    <source>
        <dbReference type="ARBA" id="ARBA00022737"/>
    </source>
</evidence>
<evidence type="ECO:0000259" key="14">
    <source>
        <dbReference type="PROSITE" id="PS50929"/>
    </source>
</evidence>
<organism evidence="15 16">
    <name type="scientific">Dichanthelium oligosanthes</name>
    <dbReference type="NCBI Taxonomy" id="888268"/>
    <lineage>
        <taxon>Eukaryota</taxon>
        <taxon>Viridiplantae</taxon>
        <taxon>Streptophyta</taxon>
        <taxon>Embryophyta</taxon>
        <taxon>Tracheophyta</taxon>
        <taxon>Spermatophyta</taxon>
        <taxon>Magnoliopsida</taxon>
        <taxon>Liliopsida</taxon>
        <taxon>Poales</taxon>
        <taxon>Poaceae</taxon>
        <taxon>PACMAD clade</taxon>
        <taxon>Panicoideae</taxon>
        <taxon>Panicodae</taxon>
        <taxon>Paniceae</taxon>
        <taxon>Dichantheliinae</taxon>
        <taxon>Dichanthelium</taxon>
    </lineage>
</organism>
<feature type="transmembrane region" description="Helical" evidence="12">
    <location>
        <begin position="378"/>
        <end position="400"/>
    </location>
</feature>
<feature type="transmembrane region" description="Helical" evidence="12">
    <location>
        <begin position="84"/>
        <end position="104"/>
    </location>
</feature>
<evidence type="ECO:0000256" key="8">
    <source>
        <dbReference type="ARBA" id="ARBA00022967"/>
    </source>
</evidence>
<comment type="subcellular location">
    <subcellularLocation>
        <location evidence="1">Membrane</location>
        <topology evidence="1">Multi-pass membrane protein</topology>
    </subcellularLocation>
</comment>
<protein>
    <submittedName>
        <fullName evidence="15">ABC transporter C family member 3</fullName>
    </submittedName>
</protein>
<dbReference type="CDD" id="cd18580">
    <property type="entry name" value="ABC_6TM_ABCC_D2"/>
    <property type="match status" value="1"/>
</dbReference>
<feature type="transmembrane region" description="Helical" evidence="12">
    <location>
        <begin position="116"/>
        <end position="138"/>
    </location>
</feature>
<feature type="transmembrane region" description="Helical" evidence="12">
    <location>
        <begin position="970"/>
        <end position="988"/>
    </location>
</feature>
<dbReference type="STRING" id="888268.A0A1E5VY88"/>
<keyword evidence="5" id="KW-0677">Repeat</keyword>
<proteinExistence type="inferred from homology"/>
<dbReference type="FunFam" id="3.40.50.300:FF:000973">
    <property type="entry name" value="Multidrug resistance-associated protein 4"/>
    <property type="match status" value="1"/>
</dbReference>
<dbReference type="InterPro" id="IPR036640">
    <property type="entry name" value="ABC1_TM_sf"/>
</dbReference>
<evidence type="ECO:0000313" key="15">
    <source>
        <dbReference type="EMBL" id="OEL30062.1"/>
    </source>
</evidence>
<sequence>MEILLALDYVHISAFAILLVWVIGQFIKLKNRHHETGYDGNMVSAERKGVTLLPSHIIAVCNASVTSIYIGFAVLGVWKHRTISLGLIFASLSWLLVTLFSLYCKHKGGVVSNWPAVLISWWVFSSLLESLLTSLHLLHLINSATVVNFTSLPFCAIICLCLVAKAMGTSKANQELKQPLLIREDSSDSSRDRFSSSGWWSQLTFQWLNLVFEKGYKVRLELKHLPSVPQSETAEQSYALLQETLHKQKPEPMSLQKAIICAVWTPLVINAVFAGLNTLASYMGPFLITYLVELLSDKNPDRGHGHGYILASLFFISKTIESLSQRQWYFGARRIGFQVRAALMGSIYKKSLMIKNSTTGTGKIVNFLDVDTEKIGEFFWYIHGIWLLPLQVSLALLILYHSLGMAASLSALFATVLVIVSNTPLAKSQKNLNVKIMEAKDSRIKATAEVLKSMRILKLHAWETAYLDKLLKLRDVERGWLRRYLYTCSAIAFLFWASPTLVSVVTFGICILVDVPLSAGTILSALATFRILQDPIHNLPELVSMATQTKVSLDRIEEFIKEDNHGKPSSYGNRSSTKKHSVAGIVEIEAGQYSWEADENILKKKKFTLKIDRKVGIMKGQKVAVCGSVGSGKSSLLCAIMGEIPRVSGAETTVVGSRAYVPQSAWLQTGTIQDNVLFGKAMNKALYDEVLQGCALNKDVELWANGDMTVVGERGMNLSGGQKQRIQLARALYNDADVYLLDDPFSAVDAHTGAHLFKVMKEGRIVQSGIYDDLIADKDGELSKQMDAHNKSLSQVTPAKVHGLTRNKKHKKKQMELTEIEPDHNVLGRESEEERESGRVKWGIYSKFVTSAYRGALVPVVLVCQVLFQVLQICSNYWIAWASESQEHVSREKMIGIFVLLSAGSSAFILGRAFVLSAIAIETAQQLFLGMIKNIFRAPINFFDSTPSSRILNRVSTDQSTVDIDIPYRLAGLIFALIQLLSIIFIMSQIAWPIFFLFIIIISISTCYQSYYISSARELARLVGIKKSPVLHHFSETVLGAATIRCFNQGEIFFRKSLALIDDYSCITFHNAAAIEWLCVRINFLFNLVFFLMLVILVSLPRDTIDPSLAGLAATYGLNLNVLQAWVIWNLCDVENKMISVERILQFSNIPSESPLVIEDYRPMERWPWYGTIQIDGLQIKYNHDMPMVLKVLNFEYLQVVCKCRLEEIIREDNRLLGAPVIEDGGNWSGGQRQLVCLARVLLMKRKILVLDEATASVDTATDNIIQRTIRQETKSCTVITIAHRIPTVIDSDLVLVLGEGRILEYDSPNNLLSDESSAFSKLVMEFVGRTEDINQR</sequence>
<keyword evidence="7" id="KW-0067">ATP-binding</keyword>
<evidence type="ECO:0000256" key="4">
    <source>
        <dbReference type="ARBA" id="ARBA00022692"/>
    </source>
</evidence>
<evidence type="ECO:0000313" key="16">
    <source>
        <dbReference type="Proteomes" id="UP000095767"/>
    </source>
</evidence>
<dbReference type="InterPro" id="IPR044746">
    <property type="entry name" value="ABCC_6TM_D1"/>
</dbReference>
<feature type="transmembrane region" description="Helical" evidence="12">
    <location>
        <begin position="480"/>
        <end position="498"/>
    </location>
</feature>
<keyword evidence="6" id="KW-0547">Nucleotide-binding</keyword>
<feature type="transmembrane region" description="Helical" evidence="12">
    <location>
        <begin position="6"/>
        <end position="24"/>
    </location>
</feature>
<dbReference type="Pfam" id="PF00664">
    <property type="entry name" value="ABC_membrane"/>
    <property type="match status" value="2"/>
</dbReference>
<feature type="transmembrane region" description="Helical" evidence="12">
    <location>
        <begin position="406"/>
        <end position="425"/>
    </location>
</feature>
<dbReference type="InterPro" id="IPR017871">
    <property type="entry name" value="ABC_transporter-like_CS"/>
</dbReference>
<feature type="transmembrane region" description="Helical" evidence="12">
    <location>
        <begin position="856"/>
        <end position="879"/>
    </location>
</feature>
<evidence type="ECO:0000256" key="2">
    <source>
        <dbReference type="ARBA" id="ARBA00009726"/>
    </source>
</evidence>
<feature type="transmembrane region" description="Helical" evidence="12">
    <location>
        <begin position="504"/>
        <end position="529"/>
    </location>
</feature>
<dbReference type="SUPFAM" id="SSF90123">
    <property type="entry name" value="ABC transporter transmembrane region"/>
    <property type="match status" value="2"/>
</dbReference>
<feature type="transmembrane region" description="Helical" evidence="12">
    <location>
        <begin position="144"/>
        <end position="164"/>
    </location>
</feature>
<feature type="transmembrane region" description="Helical" evidence="12">
    <location>
        <begin position="894"/>
        <end position="921"/>
    </location>
</feature>
<evidence type="ECO:0000256" key="6">
    <source>
        <dbReference type="ARBA" id="ARBA00022741"/>
    </source>
</evidence>
<dbReference type="InterPro" id="IPR011527">
    <property type="entry name" value="ABC1_TM_dom"/>
</dbReference>
<feature type="transmembrane region" description="Helical" evidence="12">
    <location>
        <begin position="258"/>
        <end position="283"/>
    </location>
</feature>
<dbReference type="FunFam" id="1.20.1560.10:FF:000003">
    <property type="entry name" value="ABC transporter C family member 10"/>
    <property type="match status" value="1"/>
</dbReference>
<dbReference type="GO" id="GO:0005524">
    <property type="term" value="F:ATP binding"/>
    <property type="evidence" value="ECO:0007669"/>
    <property type="project" value="UniProtKB-KW"/>
</dbReference>
<keyword evidence="9 12" id="KW-1133">Transmembrane helix</keyword>
<comment type="similarity">
    <text evidence="2">Belongs to the ABC transporter superfamily. ABCC family. Conjugate transporter (TC 3.A.1.208) subfamily.</text>
</comment>
<comment type="function">
    <text evidence="11">ABC transporter that may affect phytic acid transport and compartmentalization. May function directly or indirectly in removing phytic acid from the cytosol or in vesicle trafficking. Required for phytic acid accumulation in developing seeds. Phytic acid is the primary storage form of phosphorus in cereal grains and other plant seeds.</text>
</comment>
<feature type="transmembrane region" description="Helical" evidence="12">
    <location>
        <begin position="57"/>
        <end position="78"/>
    </location>
</feature>
<evidence type="ECO:0000256" key="1">
    <source>
        <dbReference type="ARBA" id="ARBA00004141"/>
    </source>
</evidence>
<gene>
    <name evidence="15" type="ORF">BAE44_0008919</name>
</gene>
<reference evidence="15 16" key="1">
    <citation type="submission" date="2016-09" db="EMBL/GenBank/DDBJ databases">
        <title>The draft genome of Dichanthelium oligosanthes: A C3 panicoid grass species.</title>
        <authorList>
            <person name="Studer A.J."/>
            <person name="Schnable J.C."/>
            <person name="Brutnell T.P."/>
        </authorList>
    </citation>
    <scope>NUCLEOTIDE SEQUENCE [LARGE SCALE GENOMIC DNA]</scope>
    <source>
        <strain evidence="16">cv. Kellogg 1175</strain>
        <tissue evidence="15">Leaf</tissue>
    </source>
</reference>
<dbReference type="InterPro" id="IPR003593">
    <property type="entry name" value="AAA+_ATPase"/>
</dbReference>
<dbReference type="InterPro" id="IPR003439">
    <property type="entry name" value="ABC_transporter-like_ATP-bd"/>
</dbReference>
<keyword evidence="10 12" id="KW-0472">Membrane</keyword>
<comment type="caution">
    <text evidence="15">The sequence shown here is derived from an EMBL/GenBank/DDBJ whole genome shotgun (WGS) entry which is preliminary data.</text>
</comment>
<dbReference type="EMBL" id="LWDX02026349">
    <property type="protein sequence ID" value="OEL30062.1"/>
    <property type="molecule type" value="Genomic_DNA"/>
</dbReference>
<dbReference type="InterPro" id="IPR050173">
    <property type="entry name" value="ABC_transporter_C-like"/>
</dbReference>
<dbReference type="InterPro" id="IPR027417">
    <property type="entry name" value="P-loop_NTPase"/>
</dbReference>
<feature type="domain" description="ABC transmembrane type-1" evidence="14">
    <location>
        <begin position="860"/>
        <end position="1136"/>
    </location>
</feature>
<keyword evidence="8" id="KW-1278">Translocase</keyword>
<feature type="transmembrane region" description="Helical" evidence="12">
    <location>
        <begin position="994"/>
        <end position="1013"/>
    </location>
</feature>
<dbReference type="FunFam" id="1.20.1560.10:FF:000002">
    <property type="entry name" value="ABC transporter C family member 5"/>
    <property type="match status" value="1"/>
</dbReference>
<evidence type="ECO:0000256" key="9">
    <source>
        <dbReference type="ARBA" id="ARBA00022989"/>
    </source>
</evidence>
<dbReference type="PROSITE" id="PS50929">
    <property type="entry name" value="ABC_TM1F"/>
    <property type="match status" value="2"/>
</dbReference>